<comment type="catalytic activity">
    <reaction evidence="8 10">
        <text>D-xylulose + ATP = D-xylulose 5-phosphate + ADP + H(+)</text>
        <dbReference type="Rhea" id="RHEA:10964"/>
        <dbReference type="ChEBI" id="CHEBI:15378"/>
        <dbReference type="ChEBI" id="CHEBI:17140"/>
        <dbReference type="ChEBI" id="CHEBI:30616"/>
        <dbReference type="ChEBI" id="CHEBI:57737"/>
        <dbReference type="ChEBI" id="CHEBI:456216"/>
        <dbReference type="EC" id="2.7.1.17"/>
    </reaction>
</comment>
<evidence type="ECO:0000256" key="3">
    <source>
        <dbReference type="ARBA" id="ARBA00022679"/>
    </source>
</evidence>
<dbReference type="PANTHER" id="PTHR43095">
    <property type="entry name" value="SUGAR KINASE"/>
    <property type="match status" value="1"/>
</dbReference>
<dbReference type="PIRSF" id="PIRSF000538">
    <property type="entry name" value="GlpK"/>
    <property type="match status" value="1"/>
</dbReference>
<gene>
    <name evidence="8 10" type="primary">xylB</name>
    <name evidence="13" type="ORF">SAMN06265360_103212</name>
</gene>
<keyword evidence="14" id="KW-1185">Reference proteome</keyword>
<dbReference type="GO" id="GO:0004856">
    <property type="term" value="F:D-xylulokinase activity"/>
    <property type="evidence" value="ECO:0007669"/>
    <property type="project" value="UniProtKB-UniRule"/>
</dbReference>
<dbReference type="AlphaFoldDB" id="A0A238VPE4"/>
<dbReference type="GO" id="GO:0042732">
    <property type="term" value="P:D-xylose metabolic process"/>
    <property type="evidence" value="ECO:0007669"/>
    <property type="project" value="UniProtKB-KW"/>
</dbReference>
<evidence type="ECO:0000256" key="4">
    <source>
        <dbReference type="ARBA" id="ARBA00022741"/>
    </source>
</evidence>
<dbReference type="InterPro" id="IPR018485">
    <property type="entry name" value="FGGY_C"/>
</dbReference>
<evidence type="ECO:0000313" key="13">
    <source>
        <dbReference type="EMBL" id="SNR36232.1"/>
    </source>
</evidence>
<dbReference type="InterPro" id="IPR018484">
    <property type="entry name" value="FGGY_N"/>
</dbReference>
<dbReference type="SUPFAM" id="SSF53067">
    <property type="entry name" value="Actin-like ATPase domain"/>
    <property type="match status" value="2"/>
</dbReference>
<comment type="function">
    <text evidence="8">Catalyzes the phosphorylation of D-xylulose to D-xylulose 5-phosphate.</text>
</comment>
<dbReference type="InterPro" id="IPR000577">
    <property type="entry name" value="Carb_kinase_FGGY"/>
</dbReference>
<dbReference type="PANTHER" id="PTHR43095:SF5">
    <property type="entry name" value="XYLULOSE KINASE"/>
    <property type="match status" value="1"/>
</dbReference>
<dbReference type="Pfam" id="PF00370">
    <property type="entry name" value="FGGY_N"/>
    <property type="match status" value="1"/>
</dbReference>
<evidence type="ECO:0000256" key="2">
    <source>
        <dbReference type="ARBA" id="ARBA00022629"/>
    </source>
</evidence>
<dbReference type="PROSITE" id="PS00933">
    <property type="entry name" value="FGGY_KINASES_1"/>
    <property type="match status" value="1"/>
</dbReference>
<keyword evidence="5 8" id="KW-0418">Kinase</keyword>
<sequence length="471" mass="48114">MTPETPAEGALVAGIDSSTQTCKIVVVDAASGQVVREARAPHPDTTEVDPTHWWQAYTAAGAGVLDGVHAIAVAGQQHGMVAVDDSGDTVRPALLWNDTRSAGAAADLIAELGGPDEWARAVGSVPVASLTVSKLRWLAEHEPRNAARVATVLLPHDWLTWQLTGMGAEPTTDQGDASGTGYFSPAQRRYRDDIVGLAFGRNIALPRVAEPAELVGHLPSGTAVAAGTGDNMAAALGLGAEIGDVVVSVGTSGTVFAVHDHALADETGTVAGFADATGRFLPLVCTLNAARVLTATATMLDTDLAGLDRLALAAPSGSGGLVLLPYLDGERTPNLPEAAGSLHGLRRDAMTQENVARAAVEGMLCGLADGLDALREQGVTVRRVLLIGGGARSAAVRAAAPTVLGVPVTVPTPGEYVAVGAARQAAWALAGTEQPPEWPVTATTTIEGGDEAAGRAVRGQYASVRSRVYGS</sequence>
<evidence type="ECO:0000313" key="14">
    <source>
        <dbReference type="Proteomes" id="UP000198348"/>
    </source>
</evidence>
<dbReference type="CDD" id="cd07809">
    <property type="entry name" value="ASKHA_NBD_FGGY_BaXK-like"/>
    <property type="match status" value="1"/>
</dbReference>
<feature type="site" description="Important for activity" evidence="8">
    <location>
        <position position="16"/>
    </location>
</feature>
<evidence type="ECO:0000256" key="5">
    <source>
        <dbReference type="ARBA" id="ARBA00022777"/>
    </source>
</evidence>
<feature type="domain" description="Carbohydrate kinase FGGY C-terminal" evidence="12">
    <location>
        <begin position="246"/>
        <end position="429"/>
    </location>
</feature>
<keyword evidence="6 8" id="KW-0067">ATP-binding</keyword>
<feature type="binding site" evidence="8">
    <location>
        <begin position="77"/>
        <end position="78"/>
    </location>
    <ligand>
        <name>substrate</name>
    </ligand>
</feature>
<evidence type="ECO:0000256" key="6">
    <source>
        <dbReference type="ARBA" id="ARBA00022840"/>
    </source>
</evidence>
<evidence type="ECO:0000259" key="12">
    <source>
        <dbReference type="Pfam" id="PF02782"/>
    </source>
</evidence>
<dbReference type="Proteomes" id="UP000198348">
    <property type="component" value="Unassembled WGS sequence"/>
</dbReference>
<comment type="similarity">
    <text evidence="1 8 9">Belongs to the FGGY kinase family.</text>
</comment>
<evidence type="ECO:0000256" key="1">
    <source>
        <dbReference type="ARBA" id="ARBA00009156"/>
    </source>
</evidence>
<organism evidence="13 14">
    <name type="scientific">Haloechinothrix alba</name>
    <dbReference type="NCBI Taxonomy" id="664784"/>
    <lineage>
        <taxon>Bacteria</taxon>
        <taxon>Bacillati</taxon>
        <taxon>Actinomycetota</taxon>
        <taxon>Actinomycetes</taxon>
        <taxon>Pseudonocardiales</taxon>
        <taxon>Pseudonocardiaceae</taxon>
        <taxon>Haloechinothrix</taxon>
    </lineage>
</organism>
<evidence type="ECO:0000259" key="11">
    <source>
        <dbReference type="Pfam" id="PF00370"/>
    </source>
</evidence>
<evidence type="ECO:0000256" key="8">
    <source>
        <dbReference type="HAMAP-Rule" id="MF_02220"/>
    </source>
</evidence>
<reference evidence="13 14" key="1">
    <citation type="submission" date="2017-06" db="EMBL/GenBank/DDBJ databases">
        <authorList>
            <person name="Kim H.J."/>
            <person name="Triplett B.A."/>
        </authorList>
    </citation>
    <scope>NUCLEOTIDE SEQUENCE [LARGE SCALE GENOMIC DNA]</scope>
    <source>
        <strain evidence="13 14">DSM 45207</strain>
    </source>
</reference>
<keyword evidence="3 8" id="KW-0808">Transferase</keyword>
<dbReference type="Pfam" id="PF02782">
    <property type="entry name" value="FGGY_C"/>
    <property type="match status" value="1"/>
</dbReference>
<dbReference type="PROSITE" id="PS00445">
    <property type="entry name" value="FGGY_KINASES_2"/>
    <property type="match status" value="1"/>
</dbReference>
<dbReference type="GO" id="GO:0005998">
    <property type="term" value="P:xylulose catabolic process"/>
    <property type="evidence" value="ECO:0007669"/>
    <property type="project" value="UniProtKB-UniRule"/>
</dbReference>
<dbReference type="InterPro" id="IPR050406">
    <property type="entry name" value="FGGY_Carb_Kinase"/>
</dbReference>
<dbReference type="RefSeq" id="WP_089300058.1">
    <property type="nucleotide sequence ID" value="NZ_FZNW01000003.1"/>
</dbReference>
<dbReference type="GO" id="GO:0005524">
    <property type="term" value="F:ATP binding"/>
    <property type="evidence" value="ECO:0007669"/>
    <property type="project" value="UniProtKB-UniRule"/>
</dbReference>
<keyword evidence="4 8" id="KW-0547">Nucleotide-binding</keyword>
<dbReference type="InterPro" id="IPR018483">
    <property type="entry name" value="Carb_kinase_FGGY_CS"/>
</dbReference>
<keyword evidence="7 8" id="KW-0119">Carbohydrate metabolism</keyword>
<dbReference type="EC" id="2.7.1.17" evidence="8 10"/>
<dbReference type="Gene3D" id="3.30.420.40">
    <property type="match status" value="2"/>
</dbReference>
<keyword evidence="2 8" id="KW-0859">Xylose metabolism</keyword>
<evidence type="ECO:0000256" key="9">
    <source>
        <dbReference type="RuleBase" id="RU003733"/>
    </source>
</evidence>
<evidence type="ECO:0000256" key="10">
    <source>
        <dbReference type="RuleBase" id="RU364073"/>
    </source>
</evidence>
<accession>A0A238VPE4</accession>
<dbReference type="OrthoDB" id="9805576at2"/>
<dbReference type="EMBL" id="FZNW01000003">
    <property type="protein sequence ID" value="SNR36232.1"/>
    <property type="molecule type" value="Genomic_DNA"/>
</dbReference>
<evidence type="ECO:0000256" key="7">
    <source>
        <dbReference type="ARBA" id="ARBA00023277"/>
    </source>
</evidence>
<dbReference type="HAMAP" id="MF_02220">
    <property type="entry name" value="XylB"/>
    <property type="match status" value="1"/>
</dbReference>
<dbReference type="InterPro" id="IPR043129">
    <property type="entry name" value="ATPase_NBD"/>
</dbReference>
<dbReference type="InterPro" id="IPR006000">
    <property type="entry name" value="Xylulokinase"/>
</dbReference>
<protein>
    <recommendedName>
        <fullName evidence="8 10">Xylulose kinase</fullName>
        <shortName evidence="8 10">Xylulokinase</shortName>
        <ecNumber evidence="8 10">2.7.1.17</ecNumber>
    </recommendedName>
</protein>
<name>A0A238VPE4_9PSEU</name>
<feature type="active site" description="Proton acceptor" evidence="8">
    <location>
        <position position="230"/>
    </location>
</feature>
<feature type="domain" description="Carbohydrate kinase FGGY N-terminal" evidence="11">
    <location>
        <begin position="12"/>
        <end position="231"/>
    </location>
</feature>
<dbReference type="NCBIfam" id="TIGR01312">
    <property type="entry name" value="XylB"/>
    <property type="match status" value="1"/>
</dbReference>
<proteinExistence type="inferred from homology"/>